<evidence type="ECO:0000259" key="11">
    <source>
        <dbReference type="Pfam" id="PF07558"/>
    </source>
</evidence>
<dbReference type="Proteomes" id="UP000803844">
    <property type="component" value="Unassembled WGS sequence"/>
</dbReference>
<dbReference type="GO" id="GO:0051301">
    <property type="term" value="P:cell division"/>
    <property type="evidence" value="ECO:0007669"/>
    <property type="project" value="UniProtKB-KW"/>
</dbReference>
<dbReference type="AlphaFoldDB" id="A0A9P4Y408"/>
<dbReference type="GeneID" id="63842301"/>
<feature type="compositionally biased region" description="Basic and acidic residues" evidence="9">
    <location>
        <begin position="485"/>
        <end position="498"/>
    </location>
</feature>
<feature type="domain" description="Shugoshin N-terminal coiled-coil" evidence="11">
    <location>
        <begin position="17"/>
        <end position="60"/>
    </location>
</feature>
<dbReference type="GO" id="GO:0000779">
    <property type="term" value="C:condensed chromosome, centromeric region"/>
    <property type="evidence" value="ECO:0007669"/>
    <property type="project" value="UniProtKB-ARBA"/>
</dbReference>
<evidence type="ECO:0000259" key="10">
    <source>
        <dbReference type="Pfam" id="PF07557"/>
    </source>
</evidence>
<dbReference type="Pfam" id="PF07558">
    <property type="entry name" value="Shugoshin_N"/>
    <property type="match status" value="1"/>
</dbReference>
<organism evidence="12 13">
    <name type="scientific">Cryphonectria parasitica (strain ATCC 38755 / EP155)</name>
    <dbReference type="NCBI Taxonomy" id="660469"/>
    <lineage>
        <taxon>Eukaryota</taxon>
        <taxon>Fungi</taxon>
        <taxon>Dikarya</taxon>
        <taxon>Ascomycota</taxon>
        <taxon>Pezizomycotina</taxon>
        <taxon>Sordariomycetes</taxon>
        <taxon>Sordariomycetidae</taxon>
        <taxon>Diaporthales</taxon>
        <taxon>Cryphonectriaceae</taxon>
        <taxon>Cryphonectria-Endothia species complex</taxon>
        <taxon>Cryphonectria</taxon>
    </lineage>
</organism>
<keyword evidence="5" id="KW-0159">Chromosome partition</keyword>
<dbReference type="Pfam" id="PF07557">
    <property type="entry name" value="Shugoshin_C"/>
    <property type="match status" value="1"/>
</dbReference>
<dbReference type="GO" id="GO:0005634">
    <property type="term" value="C:nucleus"/>
    <property type="evidence" value="ECO:0007669"/>
    <property type="project" value="InterPro"/>
</dbReference>
<dbReference type="EMBL" id="MU032347">
    <property type="protein sequence ID" value="KAF3766121.1"/>
    <property type="molecule type" value="Genomic_DNA"/>
</dbReference>
<evidence type="ECO:0000256" key="3">
    <source>
        <dbReference type="ARBA" id="ARBA00022454"/>
    </source>
</evidence>
<dbReference type="InterPro" id="IPR011516">
    <property type="entry name" value="Shugoshin_N"/>
</dbReference>
<feature type="region of interest" description="Disordered" evidence="9">
    <location>
        <begin position="107"/>
        <end position="166"/>
    </location>
</feature>
<feature type="region of interest" description="Disordered" evidence="9">
    <location>
        <begin position="330"/>
        <end position="375"/>
    </location>
</feature>
<name>A0A9P4Y408_CRYP1</name>
<feature type="compositionally biased region" description="Basic and acidic residues" evidence="9">
    <location>
        <begin position="540"/>
        <end position="551"/>
    </location>
</feature>
<comment type="similarity">
    <text evidence="2">Belongs to the shugoshin family.</text>
</comment>
<keyword evidence="4" id="KW-0132">Cell division</keyword>
<accession>A0A9P4Y408</accession>
<keyword evidence="7" id="KW-0131">Cell cycle</keyword>
<dbReference type="InterPro" id="IPR011515">
    <property type="entry name" value="Shugoshin_C"/>
</dbReference>
<gene>
    <name evidence="12" type="ORF">M406DRAFT_68494</name>
</gene>
<evidence type="ECO:0000256" key="1">
    <source>
        <dbReference type="ARBA" id="ARBA00004584"/>
    </source>
</evidence>
<evidence type="ECO:0000256" key="5">
    <source>
        <dbReference type="ARBA" id="ARBA00022829"/>
    </source>
</evidence>
<keyword evidence="6" id="KW-0175">Coiled coil</keyword>
<proteinExistence type="inferred from homology"/>
<feature type="compositionally biased region" description="Low complexity" evidence="9">
    <location>
        <begin position="266"/>
        <end position="282"/>
    </location>
</feature>
<evidence type="ECO:0000256" key="7">
    <source>
        <dbReference type="ARBA" id="ARBA00023306"/>
    </source>
</evidence>
<evidence type="ECO:0000256" key="6">
    <source>
        <dbReference type="ARBA" id="ARBA00023054"/>
    </source>
</evidence>
<evidence type="ECO:0000256" key="4">
    <source>
        <dbReference type="ARBA" id="ARBA00022618"/>
    </source>
</evidence>
<sequence>MARLNEPPVSTDALETLRRRFLRQNRDIAKINSAQSLRIRSLESECGRLLSDNLALNSRILELENELKEYKGAQRIADHALEIKTRMEAQLIEWGAMIQGLGVEPAAKRHVSMSPGGTKTSRQRHSADLSPAAKRRPRDSRSAEEAARQEEGRLPPIHENKTYPRRTMRYVGAQHGRAGLSEPANMQDSHAELVAICTDAEDTNDSPDLGPPPTSRYVEEDPIKIDSPSRSTSVLETSPKIRRETLAPPESPPQLKLDPKKRPILPTEAATATSPEPTKPAADAPALPLVKAGSKRKFGDENYEIQAAAKSGVDKENGDSKLLLDDPLATTDLKSRASGNAKGLSSHKNGAKNGRGVGRPRKPLADKTTNDDLVSPKKTIKVATIDNLKKATTESERTVAPLKKKRVVPIKLPIPHLPAPTAVNPPEEPATPSADPGIVFPETPETKSVEANPGDTPPPADISVHGETSRPSRRARPAISYAEPNLRDKMRRPTKELFDAVSGEGKFVRSSSAHPLGVLSSSKLKIDDESSVEGSSKQSGDGEKPIGDRAARRPALLSPLLLKEAPKDQPGDYFPDSIITERRRRPSSRQSQLFEQQADPEGPDGKEKQDETDPYEFRSMSPASAQPKENATRGRVTKGMRRSMAGSAGEAADATIKEFRPSRKRASMAAPRKTSMLECPLDEDSSFEASGDPTKAEPSSSLKDRVSRRRSMML</sequence>
<feature type="compositionally biased region" description="Polar residues" evidence="9">
    <location>
        <begin position="509"/>
        <end position="523"/>
    </location>
</feature>
<feature type="region of interest" description="Disordered" evidence="9">
    <location>
        <begin position="201"/>
        <end position="288"/>
    </location>
</feature>
<feature type="region of interest" description="Disordered" evidence="9">
    <location>
        <begin position="415"/>
        <end position="714"/>
    </location>
</feature>
<protein>
    <recommendedName>
        <fullName evidence="14">Shugoshin</fullName>
    </recommendedName>
</protein>
<keyword evidence="13" id="KW-1185">Reference proteome</keyword>
<dbReference type="RefSeq" id="XP_040777082.1">
    <property type="nucleotide sequence ID" value="XM_040925172.1"/>
</dbReference>
<keyword evidence="8" id="KW-0137">Centromere</keyword>
<feature type="compositionally biased region" description="Low complexity" evidence="9">
    <location>
        <begin position="553"/>
        <end position="562"/>
    </location>
</feature>
<evidence type="ECO:0000313" key="12">
    <source>
        <dbReference type="EMBL" id="KAF3766121.1"/>
    </source>
</evidence>
<dbReference type="OrthoDB" id="5394106at2759"/>
<evidence type="ECO:0000313" key="13">
    <source>
        <dbReference type="Proteomes" id="UP000803844"/>
    </source>
</evidence>
<evidence type="ECO:0008006" key="14">
    <source>
        <dbReference type="Google" id="ProtNLM"/>
    </source>
</evidence>
<reference evidence="12" key="1">
    <citation type="journal article" date="2020" name="Phytopathology">
        <title>Genome sequence of the chestnut blight fungus Cryphonectria parasitica EP155: A fundamental resource for an archetypical invasive plant pathogen.</title>
        <authorList>
            <person name="Crouch J.A."/>
            <person name="Dawe A."/>
            <person name="Aerts A."/>
            <person name="Barry K."/>
            <person name="Churchill A.C.L."/>
            <person name="Grimwood J."/>
            <person name="Hillman B."/>
            <person name="Milgroom M.G."/>
            <person name="Pangilinan J."/>
            <person name="Smith M."/>
            <person name="Salamov A."/>
            <person name="Schmutz J."/>
            <person name="Yadav J."/>
            <person name="Grigoriev I.V."/>
            <person name="Nuss D."/>
        </authorList>
    </citation>
    <scope>NUCLEOTIDE SEQUENCE</scope>
    <source>
        <strain evidence="12">EP155</strain>
    </source>
</reference>
<comment type="subcellular location">
    <subcellularLocation>
        <location evidence="1">Chromosome</location>
        <location evidence="1">Centromere</location>
    </subcellularLocation>
</comment>
<comment type="caution">
    <text evidence="12">The sequence shown here is derived from an EMBL/GenBank/DDBJ whole genome shotgun (WGS) entry which is preliminary data.</text>
</comment>
<feature type="domain" description="Shugoshin C-terminal" evidence="10">
    <location>
        <begin position="469"/>
        <end position="492"/>
    </location>
</feature>
<evidence type="ECO:0000256" key="9">
    <source>
        <dbReference type="SAM" id="MobiDB-lite"/>
    </source>
</evidence>
<evidence type="ECO:0000256" key="2">
    <source>
        <dbReference type="ARBA" id="ARBA00010845"/>
    </source>
</evidence>
<keyword evidence="3" id="KW-0158">Chromosome</keyword>
<evidence type="ECO:0000256" key="8">
    <source>
        <dbReference type="ARBA" id="ARBA00023328"/>
    </source>
</evidence>
<dbReference type="GO" id="GO:0045132">
    <property type="term" value="P:meiotic chromosome segregation"/>
    <property type="evidence" value="ECO:0007669"/>
    <property type="project" value="InterPro"/>
</dbReference>
<feature type="compositionally biased region" description="Basic and acidic residues" evidence="9">
    <location>
        <begin position="139"/>
        <end position="162"/>
    </location>
</feature>